<dbReference type="InterPro" id="IPR043502">
    <property type="entry name" value="DNA/RNA_pol_sf"/>
</dbReference>
<reference evidence="2" key="1">
    <citation type="submission" date="2018-02" db="EMBL/GenBank/DDBJ databases">
        <authorList>
            <person name="Cohen D.B."/>
            <person name="Kent A.D."/>
        </authorList>
    </citation>
    <scope>NUCLEOTIDE SEQUENCE</scope>
</reference>
<dbReference type="PANTHER" id="PTHR33116:SF78">
    <property type="entry name" value="OS12G0587133 PROTEIN"/>
    <property type="match status" value="1"/>
</dbReference>
<accession>A0A2N9FAP0</accession>
<dbReference type="SUPFAM" id="SSF56672">
    <property type="entry name" value="DNA/RNA polymerases"/>
    <property type="match status" value="1"/>
</dbReference>
<dbReference type="PANTHER" id="PTHR33116">
    <property type="entry name" value="REVERSE TRANSCRIPTASE ZINC-BINDING DOMAIN-CONTAINING PROTEIN-RELATED-RELATED"/>
    <property type="match status" value="1"/>
</dbReference>
<protein>
    <recommendedName>
        <fullName evidence="1">Reverse transcriptase domain-containing protein</fullName>
    </recommendedName>
</protein>
<evidence type="ECO:0000313" key="2">
    <source>
        <dbReference type="EMBL" id="SPC87957.1"/>
    </source>
</evidence>
<sequence length="597" mass="67075">MAPSLLNSLIIGLNTKISFLGLRKPRSTEVAGSPMFMLYSKLKAVKTKLKRVNKDLYGCISQKILLTRQKLESVQLRLLQKNSEVGLRTLEQECLHEFSAAQKAEESFLKQKSHNKWLNLGDQNSRFFHFQVKARQARNAIKCLMDSEGNSDKAPGPDGFTACFFKKSWPIVGSDVCKAVQSFFQSGALLKEVNSTIITLVPKVPNPSSITEYRPIACWRVISENILLAQELVKGYHKNKGKARCAIKVDLKKAYDSVEWNFILMSLLAVGCPAQFVTWVRECITTPRFSIALNGSLVGYFKGEKGLRQGDPLSPYLFVLAMEVFTKLLHNKVADIPSIKLIKEGLEEFRMLSGLSVNQSKSEVFCANVPSDLQAQILSILQFRAGKLPVRYLGMPLISGKLSYDDCVPLIEKITARINSWTVRHLSFSGRLQFIQSVLNSIQLFWSSIFILPKKVVKAIEQRFNQFLWEGQEGGRGGFKVSWEQKFLVGKASSRLFLGVEKVVEAKVYGHRTVYDAASSINAKVKSVLHNNEWCWKPARSEDLVDIQSKLSMDDWHLLVDWGIQFLKGKSFSSFPLQGGLVGYGLSPLAPQKLYSA</sequence>
<gene>
    <name evidence="2" type="ORF">FSB_LOCUS15839</name>
</gene>
<organism evidence="2">
    <name type="scientific">Fagus sylvatica</name>
    <name type="common">Beechnut</name>
    <dbReference type="NCBI Taxonomy" id="28930"/>
    <lineage>
        <taxon>Eukaryota</taxon>
        <taxon>Viridiplantae</taxon>
        <taxon>Streptophyta</taxon>
        <taxon>Embryophyta</taxon>
        <taxon>Tracheophyta</taxon>
        <taxon>Spermatophyta</taxon>
        <taxon>Magnoliopsida</taxon>
        <taxon>eudicotyledons</taxon>
        <taxon>Gunneridae</taxon>
        <taxon>Pentapetalae</taxon>
        <taxon>rosids</taxon>
        <taxon>fabids</taxon>
        <taxon>Fagales</taxon>
        <taxon>Fagaceae</taxon>
        <taxon>Fagus</taxon>
    </lineage>
</organism>
<dbReference type="AlphaFoldDB" id="A0A2N9FAP0"/>
<evidence type="ECO:0000259" key="1">
    <source>
        <dbReference type="Pfam" id="PF00078"/>
    </source>
</evidence>
<name>A0A2N9FAP0_FAGSY</name>
<feature type="domain" description="Reverse transcriptase" evidence="1">
    <location>
        <begin position="191"/>
        <end position="333"/>
    </location>
</feature>
<dbReference type="InterPro" id="IPR000477">
    <property type="entry name" value="RT_dom"/>
</dbReference>
<dbReference type="Pfam" id="PF00078">
    <property type="entry name" value="RVT_1"/>
    <property type="match status" value="1"/>
</dbReference>
<dbReference type="EMBL" id="OIVN01000960">
    <property type="protein sequence ID" value="SPC87957.1"/>
    <property type="molecule type" value="Genomic_DNA"/>
</dbReference>
<proteinExistence type="predicted"/>